<dbReference type="EMBL" id="FZOU01000001">
    <property type="protein sequence ID" value="SNS28137.1"/>
    <property type="molecule type" value="Genomic_DNA"/>
</dbReference>
<dbReference type="Proteomes" id="UP000198356">
    <property type="component" value="Unassembled WGS sequence"/>
</dbReference>
<dbReference type="Pfam" id="PF03966">
    <property type="entry name" value="Trm112p"/>
    <property type="match status" value="1"/>
</dbReference>
<dbReference type="InterPro" id="IPR005651">
    <property type="entry name" value="Trm112-like"/>
</dbReference>
<reference evidence="1 2" key="1">
    <citation type="submission" date="2017-06" db="EMBL/GenBank/DDBJ databases">
        <authorList>
            <person name="Kim H.J."/>
            <person name="Triplett B.A."/>
        </authorList>
    </citation>
    <scope>NUCLEOTIDE SEQUENCE [LARGE SCALE GENOMIC DNA]</scope>
    <source>
        <strain evidence="1 2">DSM 18704</strain>
    </source>
</reference>
<dbReference type="AlphaFoldDB" id="A0A239D784"/>
<dbReference type="Gene3D" id="2.20.25.10">
    <property type="match status" value="1"/>
</dbReference>
<accession>A0A239D784</accession>
<sequence>MQLTQSHLDLLVCPVCRGALVLRAGAVDCLVCDRSYPVEDGLPILLAARALQPDSSKSVSGTS</sequence>
<gene>
    <name evidence="1" type="ORF">SAMN05421770_101325</name>
</gene>
<keyword evidence="2" id="KW-1185">Reference proteome</keyword>
<name>A0A239D784_9BACT</name>
<protein>
    <submittedName>
        <fullName evidence="1">Uncharacterized protein</fullName>
    </submittedName>
</protein>
<dbReference type="RefSeq" id="WP_089406634.1">
    <property type="nucleotide sequence ID" value="NZ_FZOU01000001.1"/>
</dbReference>
<dbReference type="SUPFAM" id="SSF158997">
    <property type="entry name" value="Trm112p-like"/>
    <property type="match status" value="1"/>
</dbReference>
<evidence type="ECO:0000313" key="1">
    <source>
        <dbReference type="EMBL" id="SNS28137.1"/>
    </source>
</evidence>
<dbReference type="OrthoDB" id="9812205at2"/>
<evidence type="ECO:0000313" key="2">
    <source>
        <dbReference type="Proteomes" id="UP000198356"/>
    </source>
</evidence>
<organism evidence="1 2">
    <name type="scientific">Granulicella rosea</name>
    <dbReference type="NCBI Taxonomy" id="474952"/>
    <lineage>
        <taxon>Bacteria</taxon>
        <taxon>Pseudomonadati</taxon>
        <taxon>Acidobacteriota</taxon>
        <taxon>Terriglobia</taxon>
        <taxon>Terriglobales</taxon>
        <taxon>Acidobacteriaceae</taxon>
        <taxon>Granulicella</taxon>
    </lineage>
</organism>
<proteinExistence type="predicted"/>